<name>A0A2W1NW58_PAEXE</name>
<keyword evidence="3" id="KW-1185">Reference proteome</keyword>
<dbReference type="GO" id="GO:0000166">
    <property type="term" value="F:nucleotide binding"/>
    <property type="evidence" value="ECO:0007669"/>
    <property type="project" value="InterPro"/>
</dbReference>
<organism evidence="2 3">
    <name type="scientific">Paenibacillus xerothermodurans</name>
    <dbReference type="NCBI Taxonomy" id="1977292"/>
    <lineage>
        <taxon>Bacteria</taxon>
        <taxon>Bacillati</taxon>
        <taxon>Bacillota</taxon>
        <taxon>Bacilli</taxon>
        <taxon>Bacillales</taxon>
        <taxon>Paenibacillaceae</taxon>
        <taxon>Paenibacillus</taxon>
    </lineage>
</organism>
<dbReference type="OrthoDB" id="9781966at2"/>
<gene>
    <name evidence="2" type="ORF">CBW46_003145</name>
</gene>
<protein>
    <submittedName>
        <fullName evidence="2">Gfo/Idh/MocA family oxidoreductase</fullName>
    </submittedName>
</protein>
<sequence length="409" mass="45458">MEVVTEMSGNKISVLLVGIGGYGNKYVEELLYHQDRSTFEIAGVVDINPERCSYVQELKDRSIPFYTDMASFYESSRADLAIISTPIQYHSEQVCLALSQGSHVLCEKPIAATVQDAQKMMEMQKKTGKFVAVGYNLSFNAQIQELKRHIAAGLFGRPKRMKTLVLWRRGLDYFGSGWKGRKKGANGEWILDSVVHNATSHFLHNMFYLIGPRPNESAKPVEVTAELYRANDIETFDTCALKVNTDQGVDIFFYASHTILGNAGPVFTLEFEKAVITFYEGKDDNKITAVFHDGTEKVYPSTNTSALADKLRTCIAAAATGADEIPCGLEAAYPQLLCVNAVMDAIPEVPGFEPHLVHHDEDTDAIWVESLEETLWLCYDKWQLPAQAGAKWAAEAKAVDLAGYRVFKG</sequence>
<evidence type="ECO:0000313" key="3">
    <source>
        <dbReference type="Proteomes" id="UP000214746"/>
    </source>
</evidence>
<feature type="domain" description="Gfo/Idh/MocA-like oxidoreductase N-terminal" evidence="1">
    <location>
        <begin position="12"/>
        <end position="135"/>
    </location>
</feature>
<dbReference type="InterPro" id="IPR000683">
    <property type="entry name" value="Gfo/Idh/MocA-like_OxRdtase_N"/>
</dbReference>
<evidence type="ECO:0000313" key="2">
    <source>
        <dbReference type="EMBL" id="PZE22773.1"/>
    </source>
</evidence>
<dbReference type="InterPro" id="IPR036291">
    <property type="entry name" value="NAD(P)-bd_dom_sf"/>
</dbReference>
<proteinExistence type="predicted"/>
<dbReference type="EMBL" id="NHRJ02000001">
    <property type="protein sequence ID" value="PZE22773.1"/>
    <property type="molecule type" value="Genomic_DNA"/>
</dbReference>
<dbReference type="Gene3D" id="3.40.50.720">
    <property type="entry name" value="NAD(P)-binding Rossmann-like Domain"/>
    <property type="match status" value="1"/>
</dbReference>
<dbReference type="PANTHER" id="PTHR43249:SF1">
    <property type="entry name" value="D-GLUCOSIDE 3-DEHYDROGENASE"/>
    <property type="match status" value="1"/>
</dbReference>
<accession>A0A2W1NW58</accession>
<dbReference type="Pfam" id="PF01408">
    <property type="entry name" value="GFO_IDH_MocA"/>
    <property type="match status" value="1"/>
</dbReference>
<dbReference type="PANTHER" id="PTHR43249">
    <property type="entry name" value="UDP-N-ACETYL-2-AMINO-2-DEOXY-D-GLUCURONATE OXIDASE"/>
    <property type="match status" value="1"/>
</dbReference>
<dbReference type="SUPFAM" id="SSF51735">
    <property type="entry name" value="NAD(P)-binding Rossmann-fold domains"/>
    <property type="match status" value="1"/>
</dbReference>
<dbReference type="SUPFAM" id="SSF55347">
    <property type="entry name" value="Glyceraldehyde-3-phosphate dehydrogenase-like, C-terminal domain"/>
    <property type="match status" value="1"/>
</dbReference>
<reference evidence="2" key="1">
    <citation type="submission" date="2018-06" db="EMBL/GenBank/DDBJ databases">
        <title>Paenibacillus xerothermodurans sp. nov. an extremely dry heat resistant spore forming bacterium isolated from the soil of Cape Canaveral, Florida.</title>
        <authorList>
            <person name="Seuylemezian A."/>
            <person name="Kaur N."/>
            <person name="Patil P."/>
            <person name="Patil P."/>
            <person name="Mayilraj S."/>
            <person name="Vaishampayan P."/>
        </authorList>
    </citation>
    <scope>NUCLEOTIDE SEQUENCE [LARGE SCALE GENOMIC DNA]</scope>
    <source>
        <strain evidence="2">ATCC 27380</strain>
    </source>
</reference>
<dbReference type="Proteomes" id="UP000214746">
    <property type="component" value="Unassembled WGS sequence"/>
</dbReference>
<evidence type="ECO:0000259" key="1">
    <source>
        <dbReference type="Pfam" id="PF01408"/>
    </source>
</evidence>
<dbReference type="Gene3D" id="3.30.360.10">
    <property type="entry name" value="Dihydrodipicolinate Reductase, domain 2"/>
    <property type="match status" value="1"/>
</dbReference>
<dbReference type="AlphaFoldDB" id="A0A2W1NW58"/>
<comment type="caution">
    <text evidence="2">The sequence shown here is derived from an EMBL/GenBank/DDBJ whole genome shotgun (WGS) entry which is preliminary data.</text>
</comment>
<dbReference type="InterPro" id="IPR052515">
    <property type="entry name" value="Gfo/Idh/MocA_Oxidoreductase"/>
</dbReference>